<keyword evidence="2" id="KW-0614">Plasmid</keyword>
<protein>
    <recommendedName>
        <fullName evidence="1">RRXRR domain-containing protein</fullName>
    </recommendedName>
</protein>
<dbReference type="Proteomes" id="UP000010473">
    <property type="component" value="Plasmid pSTA7437.01"/>
</dbReference>
<dbReference type="HOGENOM" id="CLU_046248_1_0_3"/>
<dbReference type="KEGG" id="scs:Sta7437_4516"/>
<evidence type="ECO:0000313" key="3">
    <source>
        <dbReference type="Proteomes" id="UP000010473"/>
    </source>
</evidence>
<sequence>MYIQLGLIAMYVPVVDKNQIPLMPTTSTRAKRWIKSGKATGFWKRGVFCVRLNIEPSNRNYQPIACGVDPGSKREGYTVKSKAHQYLNIQATTVDWVNEHLKTRREMRRARRFRKTPCRQPRANRLINKFCLPPSTKSRWQWKLRLCSWLSKMFPITTFVIEDIKAKTWGGKWGKSFSPLQVGKDWFYSELAKLAEVHTLQGMETKQIRDELGLKKTKNKLAETFEAHCVDSFALAYSVVGGNSLPKNTNLLIVVPLRFHRRQLHRLEHAPGAIRSPYGGTMSAGFKRGSLVKHPKYNLCFVGGSSKGRVSLHSVETGKRLCQNAKPQDIKFLTYNTWRTKYAN</sequence>
<dbReference type="AlphaFoldDB" id="K9XZL9"/>
<dbReference type="PATRIC" id="fig|111780.3.peg.4672"/>
<evidence type="ECO:0000259" key="1">
    <source>
        <dbReference type="Pfam" id="PF14239"/>
    </source>
</evidence>
<keyword evidence="3" id="KW-1185">Reference proteome</keyword>
<feature type="domain" description="RRXRR" evidence="1">
    <location>
        <begin position="12"/>
        <end position="165"/>
    </location>
</feature>
<organism evidence="2 3">
    <name type="scientific">Stanieria cyanosphaera (strain ATCC 29371 / PCC 7437)</name>
    <dbReference type="NCBI Taxonomy" id="111780"/>
    <lineage>
        <taxon>Bacteria</taxon>
        <taxon>Bacillati</taxon>
        <taxon>Cyanobacteriota</taxon>
        <taxon>Cyanophyceae</taxon>
        <taxon>Pleurocapsales</taxon>
        <taxon>Dermocarpellaceae</taxon>
        <taxon>Stanieria</taxon>
    </lineage>
</organism>
<geneLocation type="plasmid" evidence="2 3">
    <name>pSTA7437.01</name>
</geneLocation>
<dbReference type="InterPro" id="IPR025938">
    <property type="entry name" value="RRXRR_dom"/>
</dbReference>
<dbReference type="RefSeq" id="WP_015211891.1">
    <property type="nucleotide sequence ID" value="NC_019765.1"/>
</dbReference>
<accession>K9XZL9</accession>
<name>K9XZL9_STAC7</name>
<dbReference type="Pfam" id="PF14239">
    <property type="entry name" value="RRXRR"/>
    <property type="match status" value="1"/>
</dbReference>
<proteinExistence type="predicted"/>
<gene>
    <name evidence="2" type="ordered locus">Sta7437_4516</name>
</gene>
<dbReference type="EMBL" id="CP003654">
    <property type="protein sequence ID" value="AFZ37978.1"/>
    <property type="molecule type" value="Genomic_DNA"/>
</dbReference>
<evidence type="ECO:0000313" key="2">
    <source>
        <dbReference type="EMBL" id="AFZ37978.1"/>
    </source>
</evidence>
<reference evidence="3" key="1">
    <citation type="journal article" date="2013" name="Proc. Natl. Acad. Sci. U.S.A.">
        <title>Improving the coverage of the cyanobacterial phylum using diversity-driven genome sequencing.</title>
        <authorList>
            <person name="Shih P.M."/>
            <person name="Wu D."/>
            <person name="Latifi A."/>
            <person name="Axen S.D."/>
            <person name="Fewer D.P."/>
            <person name="Talla E."/>
            <person name="Calteau A."/>
            <person name="Cai F."/>
            <person name="Tandeau de Marsac N."/>
            <person name="Rippka R."/>
            <person name="Herdman M."/>
            <person name="Sivonen K."/>
            <person name="Coursin T."/>
            <person name="Laurent T."/>
            <person name="Goodwin L."/>
            <person name="Nolan M."/>
            <person name="Davenport K.W."/>
            <person name="Han C.S."/>
            <person name="Rubin E.M."/>
            <person name="Eisen J.A."/>
            <person name="Woyke T."/>
            <person name="Gugger M."/>
            <person name="Kerfeld C.A."/>
        </authorList>
    </citation>
    <scope>NUCLEOTIDE SEQUENCE [LARGE SCALE GENOMIC DNA]</scope>
    <source>
        <strain evidence="3">ATCC 29371 / PCC 7437</strain>
        <plasmid evidence="3">Plasmid pSTA7437.01</plasmid>
    </source>
</reference>